<dbReference type="InterPro" id="IPR045951">
    <property type="entry name" value="DUF6371"/>
</dbReference>
<evidence type="ECO:0000259" key="2">
    <source>
        <dbReference type="Pfam" id="PF21957"/>
    </source>
</evidence>
<dbReference type="InterPro" id="IPR047731">
    <property type="entry name" value="Zinc_ribbon_put"/>
</dbReference>
<evidence type="ECO:0008006" key="5">
    <source>
        <dbReference type="Google" id="ProtNLM"/>
    </source>
</evidence>
<evidence type="ECO:0000313" key="3">
    <source>
        <dbReference type="EMBL" id="RAR51081.1"/>
    </source>
</evidence>
<gene>
    <name evidence="3" type="ORF">B0I10_101255</name>
</gene>
<dbReference type="Pfam" id="PF21957">
    <property type="entry name" value="Zn_ribbon_16"/>
    <property type="match status" value="1"/>
</dbReference>
<accession>A0A328WXS0</accession>
<keyword evidence="4" id="KW-1185">Reference proteome</keyword>
<organism evidence="3 4">
    <name type="scientific">Flavobacterium lacus</name>
    <dbReference type="NCBI Taxonomy" id="1353778"/>
    <lineage>
        <taxon>Bacteria</taxon>
        <taxon>Pseudomonadati</taxon>
        <taxon>Bacteroidota</taxon>
        <taxon>Flavobacteriia</taxon>
        <taxon>Flavobacteriales</taxon>
        <taxon>Flavobacteriaceae</taxon>
        <taxon>Flavobacterium</taxon>
    </lineage>
</organism>
<comment type="caution">
    <text evidence="3">The sequence shown here is derived from an EMBL/GenBank/DDBJ whole genome shotgun (WGS) entry which is preliminary data.</text>
</comment>
<dbReference type="Proteomes" id="UP000249518">
    <property type="component" value="Unassembled WGS sequence"/>
</dbReference>
<dbReference type="AlphaFoldDB" id="A0A328WXS0"/>
<feature type="domain" description="Zinc beta-ribbon finger putative" evidence="2">
    <location>
        <begin position="2"/>
        <end position="57"/>
    </location>
</feature>
<dbReference type="Pfam" id="PF19898">
    <property type="entry name" value="DUF6371"/>
    <property type="match status" value="1"/>
</dbReference>
<reference evidence="3 4" key="1">
    <citation type="submission" date="2018-06" db="EMBL/GenBank/DDBJ databases">
        <title>Genomic Encyclopedia of Type Strains, Phase III (KMG-III): the genomes of soil and plant-associated and newly described type strains.</title>
        <authorList>
            <person name="Whitman W."/>
        </authorList>
    </citation>
    <scope>NUCLEOTIDE SEQUENCE [LARGE SCALE GENOMIC DNA]</scope>
    <source>
        <strain evidence="3 4">CGMCC 1.12504</strain>
    </source>
</reference>
<feature type="domain" description="DUF6371" evidence="1">
    <location>
        <begin position="92"/>
        <end position="241"/>
    </location>
</feature>
<sequence>MFKYSLDKSSKKFICPSCQKKTFVKYFDNENQIYMEQQFGRCDRESNCAYHLKPSQNNNLPIYDHASILITKNQSFINTNEVSIHGNNFKENNFIQFLKKYFSVEQIKAVILRYLIGTSSHWKGSTVFWQIDEQNRVYSGKVMLFDKENGKRVKSPFNHINWMHKILKIENFVLNQCLFGLHLINEFKGETVAIVESEKTAIMMSLFMPNYLWLATGSKTNFKLEMLNPIKRFKIIAFPDMTEFKSWDKTSKELNKLGFRIKCSQILESKNYPEGYDLADVYLEINNVKELTENDKTINHFSSLNSAILDLIEIFDLSY</sequence>
<evidence type="ECO:0000259" key="1">
    <source>
        <dbReference type="Pfam" id="PF19898"/>
    </source>
</evidence>
<evidence type="ECO:0000313" key="4">
    <source>
        <dbReference type="Proteomes" id="UP000249518"/>
    </source>
</evidence>
<name>A0A328WXS0_9FLAO</name>
<dbReference type="EMBL" id="QLSV01000001">
    <property type="protein sequence ID" value="RAR51081.1"/>
    <property type="molecule type" value="Genomic_DNA"/>
</dbReference>
<dbReference type="RefSeq" id="WP_181456867.1">
    <property type="nucleotide sequence ID" value="NZ_QLSV01000001.1"/>
</dbReference>
<protein>
    <recommendedName>
        <fullName evidence="5">Toprim domain-containing protein</fullName>
    </recommendedName>
</protein>
<dbReference type="NCBIfam" id="NF040506">
    <property type="entry name" value="PG0870_Nterm"/>
    <property type="match status" value="1"/>
</dbReference>
<proteinExistence type="predicted"/>